<gene>
    <name evidence="8" type="ORF">H9753_11395</name>
</gene>
<evidence type="ECO:0000259" key="7">
    <source>
        <dbReference type="Pfam" id="PF08281"/>
    </source>
</evidence>
<dbReference type="AlphaFoldDB" id="A0A9D2PQL5"/>
<dbReference type="EMBL" id="DWVZ01000150">
    <property type="protein sequence ID" value="HJC64205.1"/>
    <property type="molecule type" value="Genomic_DNA"/>
</dbReference>
<dbReference type="Pfam" id="PF08281">
    <property type="entry name" value="Sigma70_r4_2"/>
    <property type="match status" value="1"/>
</dbReference>
<dbReference type="InterPro" id="IPR039425">
    <property type="entry name" value="RNA_pol_sigma-70-like"/>
</dbReference>
<dbReference type="PANTHER" id="PTHR43133:SF8">
    <property type="entry name" value="RNA POLYMERASE SIGMA FACTOR HI_1459-RELATED"/>
    <property type="match status" value="1"/>
</dbReference>
<evidence type="ECO:0000256" key="3">
    <source>
        <dbReference type="ARBA" id="ARBA00023082"/>
    </source>
</evidence>
<protein>
    <submittedName>
        <fullName evidence="8">Sigma-70 family RNA polymerase sigma factor</fullName>
    </submittedName>
</protein>
<dbReference type="SUPFAM" id="SSF88946">
    <property type="entry name" value="Sigma2 domain of RNA polymerase sigma factors"/>
    <property type="match status" value="1"/>
</dbReference>
<evidence type="ECO:0000259" key="6">
    <source>
        <dbReference type="Pfam" id="PF04542"/>
    </source>
</evidence>
<accession>A0A9D2PQL5</accession>
<dbReference type="InterPro" id="IPR013325">
    <property type="entry name" value="RNA_pol_sigma_r2"/>
</dbReference>
<dbReference type="GO" id="GO:0003677">
    <property type="term" value="F:DNA binding"/>
    <property type="evidence" value="ECO:0007669"/>
    <property type="project" value="UniProtKB-KW"/>
</dbReference>
<evidence type="ECO:0000313" key="8">
    <source>
        <dbReference type="EMBL" id="HJC64205.1"/>
    </source>
</evidence>
<evidence type="ECO:0000256" key="4">
    <source>
        <dbReference type="ARBA" id="ARBA00023125"/>
    </source>
</evidence>
<keyword evidence="5" id="KW-0804">Transcription</keyword>
<dbReference type="Gene3D" id="1.10.1740.10">
    <property type="match status" value="1"/>
</dbReference>
<comment type="caution">
    <text evidence="8">The sequence shown here is derived from an EMBL/GenBank/DDBJ whole genome shotgun (WGS) entry which is preliminary data.</text>
</comment>
<reference evidence="8" key="2">
    <citation type="submission" date="2021-04" db="EMBL/GenBank/DDBJ databases">
        <authorList>
            <person name="Gilroy R."/>
        </authorList>
    </citation>
    <scope>NUCLEOTIDE SEQUENCE</scope>
    <source>
        <strain evidence="8">ChiBcec2-3848</strain>
    </source>
</reference>
<name>A0A9D2PQL5_9FIRM</name>
<reference evidence="8" key="1">
    <citation type="journal article" date="2021" name="PeerJ">
        <title>Extensive microbial diversity within the chicken gut microbiome revealed by metagenomics and culture.</title>
        <authorList>
            <person name="Gilroy R."/>
            <person name="Ravi A."/>
            <person name="Getino M."/>
            <person name="Pursley I."/>
            <person name="Horton D.L."/>
            <person name="Alikhan N.F."/>
            <person name="Baker D."/>
            <person name="Gharbi K."/>
            <person name="Hall N."/>
            <person name="Watson M."/>
            <person name="Adriaenssens E.M."/>
            <person name="Foster-Nyarko E."/>
            <person name="Jarju S."/>
            <person name="Secka A."/>
            <person name="Antonio M."/>
            <person name="Oren A."/>
            <person name="Chaudhuri R.R."/>
            <person name="La Ragione R."/>
            <person name="Hildebrand F."/>
            <person name="Pallen M.J."/>
        </authorList>
    </citation>
    <scope>NUCLEOTIDE SEQUENCE</scope>
    <source>
        <strain evidence="8">ChiBcec2-3848</strain>
    </source>
</reference>
<dbReference type="PANTHER" id="PTHR43133">
    <property type="entry name" value="RNA POLYMERASE ECF-TYPE SIGMA FACTO"/>
    <property type="match status" value="1"/>
</dbReference>
<feature type="domain" description="RNA polymerase sigma-70 region 2" evidence="6">
    <location>
        <begin position="7"/>
        <end position="74"/>
    </location>
</feature>
<feature type="domain" description="RNA polymerase sigma factor 70 region 4 type 2" evidence="7">
    <location>
        <begin position="102"/>
        <end position="153"/>
    </location>
</feature>
<organism evidence="8 9">
    <name type="scientific">Candidatus Blautia merdavium</name>
    <dbReference type="NCBI Taxonomy" id="2838494"/>
    <lineage>
        <taxon>Bacteria</taxon>
        <taxon>Bacillati</taxon>
        <taxon>Bacillota</taxon>
        <taxon>Clostridia</taxon>
        <taxon>Lachnospirales</taxon>
        <taxon>Lachnospiraceae</taxon>
        <taxon>Blautia</taxon>
    </lineage>
</organism>
<dbReference type="Pfam" id="PF04542">
    <property type="entry name" value="Sigma70_r2"/>
    <property type="match status" value="1"/>
</dbReference>
<evidence type="ECO:0000256" key="1">
    <source>
        <dbReference type="ARBA" id="ARBA00010641"/>
    </source>
</evidence>
<keyword evidence="4" id="KW-0238">DNA-binding</keyword>
<evidence type="ECO:0000313" key="9">
    <source>
        <dbReference type="Proteomes" id="UP000823886"/>
    </source>
</evidence>
<dbReference type="InterPro" id="IPR007627">
    <property type="entry name" value="RNA_pol_sigma70_r2"/>
</dbReference>
<dbReference type="Proteomes" id="UP000823886">
    <property type="component" value="Unassembled WGS sequence"/>
</dbReference>
<keyword evidence="3" id="KW-0731">Sigma factor</keyword>
<proteinExistence type="inferred from homology"/>
<dbReference type="InterPro" id="IPR014284">
    <property type="entry name" value="RNA_pol_sigma-70_dom"/>
</dbReference>
<dbReference type="GO" id="GO:0016987">
    <property type="term" value="F:sigma factor activity"/>
    <property type="evidence" value="ECO:0007669"/>
    <property type="project" value="UniProtKB-KW"/>
</dbReference>
<dbReference type="InterPro" id="IPR013324">
    <property type="entry name" value="RNA_pol_sigma_r3/r4-like"/>
</dbReference>
<dbReference type="SUPFAM" id="SSF88659">
    <property type="entry name" value="Sigma3 and sigma4 domains of RNA polymerase sigma factors"/>
    <property type="match status" value="1"/>
</dbReference>
<sequence>MEDMEQIYREYMPQVYKYLFSLCRDAQTAEELTQETFYQAVKSIDHFRGECKLYVWLCQIAKHLWNREIRRRNRENLQQLEEEMPSAGAGIPEKIIEKEERMELYKSLHKLEENVREVMYLRISGEFSFREIGEILGKDENWARVTFYRGKQRVRKELLKNEM</sequence>
<comment type="similarity">
    <text evidence="1">Belongs to the sigma-70 factor family. ECF subfamily.</text>
</comment>
<dbReference type="Gene3D" id="1.10.10.10">
    <property type="entry name" value="Winged helix-like DNA-binding domain superfamily/Winged helix DNA-binding domain"/>
    <property type="match status" value="1"/>
</dbReference>
<dbReference type="NCBIfam" id="TIGR02937">
    <property type="entry name" value="sigma70-ECF"/>
    <property type="match status" value="1"/>
</dbReference>
<evidence type="ECO:0000256" key="5">
    <source>
        <dbReference type="ARBA" id="ARBA00023163"/>
    </source>
</evidence>
<evidence type="ECO:0000256" key="2">
    <source>
        <dbReference type="ARBA" id="ARBA00023015"/>
    </source>
</evidence>
<dbReference type="GO" id="GO:0006352">
    <property type="term" value="P:DNA-templated transcription initiation"/>
    <property type="evidence" value="ECO:0007669"/>
    <property type="project" value="InterPro"/>
</dbReference>
<keyword evidence="2" id="KW-0805">Transcription regulation</keyword>
<dbReference type="InterPro" id="IPR013249">
    <property type="entry name" value="RNA_pol_sigma70_r4_t2"/>
</dbReference>
<dbReference type="InterPro" id="IPR036388">
    <property type="entry name" value="WH-like_DNA-bd_sf"/>
</dbReference>